<dbReference type="InterPro" id="IPR000719">
    <property type="entry name" value="Prot_kinase_dom"/>
</dbReference>
<keyword evidence="3" id="KW-0677">Repeat</keyword>
<keyword evidence="2 7" id="KW-0853">WD repeat</keyword>
<dbReference type="SUPFAM" id="SSF48452">
    <property type="entry name" value="TPR-like"/>
    <property type="match status" value="1"/>
</dbReference>
<evidence type="ECO:0000313" key="12">
    <source>
        <dbReference type="EMBL" id="MCK2220447.1"/>
    </source>
</evidence>
<sequence length="1671" mass="179746">MRICFLGPLSAFEGDRVIPLGGPRQRLVLAHLVIRANQVVPAERLIDEVWGDGPPESARATLQSYVSHLRRALGTGRIESHGQGYVLRVDREQIDGLRFEGLAGEGRRLLADDPAAAATVLQEALGLWQGAAFADLTGEPSLRTEIVRLEELRISAVEDRVAAELAQGGHGRLVGELETLTAAYPLRERLWGQLVLALYRSARQAEALAAFERARRLLAEELGIDPSPELRRLHEQILRQDPTLQPGVSALRGYRLLERVGEGAFGVVWRAVQPGVEREVAIKAIHPRLANRPEFVRGFEAEAQLVVRVEHPHAVPLYDFWREPDGAYLVMRFLRGGSLRALLDRSGPPEPGTAARIIEQVARALAAAHRQGVVHRDVKPSNVLLDEDGNAYLSDFGIARQTAGSTRETPPYTSPERLRGEPLAPAADVYSMGILISRLLAAPADPMRKVIERATAADPAQRYRDAAALLAAVRTAWPQAAQAMVPGPASSPRKSSPRNPYKGLLAFTEADACDFFGREALIARLLTRLREHRFLAVVGPSGSGKSSVVRAGLIPALRAGALPGSGSWFVVRMVPGTDPWEELETALLAVAVGPPSSPAALLESGQAGLARLLPDGEGELLLVIDQFEEIFTLVQDEDRRRRFLAALVSAVADPRSRLRVVVTLRADFYDRPLQYGGLAELVRSRTEVVVPLSAEELQQAVTRPAEAVGVKVAPGLVAQMVADVADQPGALPLVQYALTELFDRRQDAMLTPSAYRQIGGISGALARRADQIFLALPDGVREAARQLYLRLVTIGEGTGGTRRRVPRAELVCLQPGPQEMEAAIDAFGAARLLSFDRDPDTRAPTVEVAHEALLREWTRLRGWIDAAREHVRTERRLAAAARDWLGAGRDDSFLVTGSRLDQWEAWRNTSGLALTPDQHDFLRASAAERDRARAQEEHRRARERALERRSVRRLRGLVAVLATAAITAAGLTVFATGQRERAEAEARRAAARELAAAAVGNPEADPERSILLALHAVRRTRSADGTVLPEAEEALHRAVGASRVVLTVLGVGGALDWSPDGSIFTTEGPEETGMVDIRDARTGRSVRRFRGHDVDVNEVAFSPGGALLATTGDDGSARVWNVRTGTQAAGFTSRSLPGGEVWAPSFSPDVALLAAAWKDEGLVRVLDAATGRVKREFRTAGKPTVTRFSPDGGRLAILARDPNEAAVVDVASRKRLFTLRGVTSLLTDVEWSPDGRWIATTGIDANARVWEATTGKLRFTLQGHTSAVVSADWSPDSTRLITGGEDGTARLWEPGEAGWRQVLSLSGAQDAIAGVAFSPDGRRVMTGDAQIGSVKVWDVSLTGDAEWLNVPGGPAANAVAFTPDGGRLAAIGGGGSVTVWDAATGRAVRVLGPGRTAPASTVPAIDVSPDGALIATATGEVTVWHAASGRQMFTLAGAVDVDWSPDGGALATATKAGGVSVVDRSGRLMAVFPGDPGLTTDRVRFSPDGRLLAYNQFSTERFNAGEPQVKIWDWKRRKLLRTLRVLAYSIGFDPAGSRIVLGEPTGRVDVWDVGGGRNLLTLAGHTGVIGDAVFSPDGTRIATAGADSTIRLWDATSGEQVLTLRGHKGMVFSLRFSPDGGRLTSGGDGDAIRVWALNLDDLIRIARANLTRALTDQECRQYLHTVRCPPT</sequence>
<feature type="DNA-binding region" description="OmpR/PhoB-type" evidence="8">
    <location>
        <begin position="1"/>
        <end position="89"/>
    </location>
</feature>
<dbReference type="InterPro" id="IPR001680">
    <property type="entry name" value="WD40_rpt"/>
</dbReference>
<dbReference type="PROSITE" id="PS50011">
    <property type="entry name" value="PROTEIN_KINASE_DOM"/>
    <property type="match status" value="1"/>
</dbReference>
<keyword evidence="13" id="KW-1185">Reference proteome</keyword>
<dbReference type="InterPro" id="IPR015943">
    <property type="entry name" value="WD40/YVTN_repeat-like_dom_sf"/>
</dbReference>
<organism evidence="12 13">
    <name type="scientific">Actinomadura luzonensis</name>
    <dbReference type="NCBI Taxonomy" id="2805427"/>
    <lineage>
        <taxon>Bacteria</taxon>
        <taxon>Bacillati</taxon>
        <taxon>Actinomycetota</taxon>
        <taxon>Actinomycetes</taxon>
        <taxon>Streptosporangiales</taxon>
        <taxon>Thermomonosporaceae</taxon>
        <taxon>Actinomadura</taxon>
    </lineage>
</organism>
<protein>
    <submittedName>
        <fullName evidence="12">Protein kinase</fullName>
    </submittedName>
</protein>
<keyword evidence="12" id="KW-0418">Kinase</keyword>
<dbReference type="Pfam" id="PF20703">
    <property type="entry name" value="nSTAND1"/>
    <property type="match status" value="1"/>
</dbReference>
<dbReference type="Gene3D" id="1.10.10.10">
    <property type="entry name" value="Winged helix-like DNA-binding domain superfamily/Winged helix DNA-binding domain"/>
    <property type="match status" value="1"/>
</dbReference>
<dbReference type="PROSITE" id="PS50082">
    <property type="entry name" value="WD_REPEATS_2"/>
    <property type="match status" value="6"/>
</dbReference>
<dbReference type="GO" id="GO:0016301">
    <property type="term" value="F:kinase activity"/>
    <property type="evidence" value="ECO:0007669"/>
    <property type="project" value="UniProtKB-KW"/>
</dbReference>
<dbReference type="Gene3D" id="3.30.200.20">
    <property type="entry name" value="Phosphorylase Kinase, domain 1"/>
    <property type="match status" value="1"/>
</dbReference>
<dbReference type="CDD" id="cd15831">
    <property type="entry name" value="BTAD"/>
    <property type="match status" value="1"/>
</dbReference>
<dbReference type="InterPro" id="IPR001867">
    <property type="entry name" value="OmpR/PhoB-type_DNA-bd"/>
</dbReference>
<evidence type="ECO:0000256" key="5">
    <source>
        <dbReference type="ARBA" id="ARBA00022840"/>
    </source>
</evidence>
<dbReference type="SMART" id="SM00320">
    <property type="entry name" value="WD40"/>
    <property type="match status" value="10"/>
</dbReference>
<evidence type="ECO:0000256" key="3">
    <source>
        <dbReference type="ARBA" id="ARBA00022737"/>
    </source>
</evidence>
<evidence type="ECO:0000256" key="1">
    <source>
        <dbReference type="ARBA" id="ARBA00005820"/>
    </source>
</evidence>
<dbReference type="Pfam" id="PF00400">
    <property type="entry name" value="WD40"/>
    <property type="match status" value="6"/>
</dbReference>
<evidence type="ECO:0000313" key="13">
    <source>
        <dbReference type="Proteomes" id="UP001317259"/>
    </source>
</evidence>
<feature type="repeat" description="WD" evidence="7">
    <location>
        <begin position="1604"/>
        <end position="1645"/>
    </location>
</feature>
<dbReference type="PANTHER" id="PTHR19879:SF9">
    <property type="entry name" value="TRANSCRIPTION INITIATION FACTOR TFIID SUBUNIT 5"/>
    <property type="match status" value="1"/>
</dbReference>
<feature type="domain" description="OmpR/PhoB-type" evidence="11">
    <location>
        <begin position="1"/>
        <end position="89"/>
    </location>
</feature>
<reference evidence="12 13" key="1">
    <citation type="submission" date="2022-04" db="EMBL/GenBank/DDBJ databases">
        <title>Genome draft of Actinomadura sp. ATCC 31491.</title>
        <authorList>
            <person name="Shi X."/>
            <person name="Du Y."/>
        </authorList>
    </citation>
    <scope>NUCLEOTIDE SEQUENCE [LARGE SCALE GENOMIC DNA]</scope>
    <source>
        <strain evidence="12 13">ATCC 31491</strain>
    </source>
</reference>
<proteinExistence type="inferred from homology"/>
<gene>
    <name evidence="12" type="ORF">MF672_042580</name>
</gene>
<dbReference type="SUPFAM" id="SSF56112">
    <property type="entry name" value="Protein kinase-like (PK-like)"/>
    <property type="match status" value="1"/>
</dbReference>
<dbReference type="EMBL" id="JAKRKC020000002">
    <property type="protein sequence ID" value="MCK2220447.1"/>
    <property type="molecule type" value="Genomic_DNA"/>
</dbReference>
<evidence type="ECO:0000256" key="9">
    <source>
        <dbReference type="PROSITE-ProRule" id="PRU10141"/>
    </source>
</evidence>
<dbReference type="PROSITE" id="PS00108">
    <property type="entry name" value="PROTEIN_KINASE_ST"/>
    <property type="match status" value="1"/>
</dbReference>
<evidence type="ECO:0000256" key="6">
    <source>
        <dbReference type="ARBA" id="ARBA00023125"/>
    </source>
</evidence>
<feature type="repeat" description="WD" evidence="7">
    <location>
        <begin position="1358"/>
        <end position="1390"/>
    </location>
</feature>
<dbReference type="SUPFAM" id="SSF50998">
    <property type="entry name" value="Quinoprotein alcohol dehydrogenase-like"/>
    <property type="match status" value="2"/>
</dbReference>
<evidence type="ECO:0000256" key="4">
    <source>
        <dbReference type="ARBA" id="ARBA00022741"/>
    </source>
</evidence>
<dbReference type="InterPro" id="IPR011990">
    <property type="entry name" value="TPR-like_helical_dom_sf"/>
</dbReference>
<dbReference type="Gene3D" id="3.40.50.300">
    <property type="entry name" value="P-loop containing nucleotide triphosphate hydrolases"/>
    <property type="match status" value="1"/>
</dbReference>
<dbReference type="InterPro" id="IPR036388">
    <property type="entry name" value="WH-like_DNA-bd_sf"/>
</dbReference>
<keyword evidence="5 9" id="KW-0067">ATP-binding</keyword>
<evidence type="ECO:0000259" key="11">
    <source>
        <dbReference type="PROSITE" id="PS51755"/>
    </source>
</evidence>
<comment type="caution">
    <text evidence="12">The sequence shown here is derived from an EMBL/GenBank/DDBJ whole genome shotgun (WGS) entry which is preliminary data.</text>
</comment>
<dbReference type="CDD" id="cd14014">
    <property type="entry name" value="STKc_PknB_like"/>
    <property type="match status" value="1"/>
</dbReference>
<evidence type="ECO:0000259" key="10">
    <source>
        <dbReference type="PROSITE" id="PS50011"/>
    </source>
</evidence>
<dbReference type="SUPFAM" id="SSF46894">
    <property type="entry name" value="C-terminal effector domain of the bipartite response regulators"/>
    <property type="match status" value="1"/>
</dbReference>
<dbReference type="Gene3D" id="1.25.40.10">
    <property type="entry name" value="Tetratricopeptide repeat domain"/>
    <property type="match status" value="1"/>
</dbReference>
<keyword evidence="4 9" id="KW-0547">Nucleotide-binding</keyword>
<feature type="repeat" description="WD" evidence="7">
    <location>
        <begin position="1261"/>
        <end position="1293"/>
    </location>
</feature>
<dbReference type="InterPro" id="IPR016032">
    <property type="entry name" value="Sig_transdc_resp-reg_C-effctor"/>
</dbReference>
<name>A0ABT0G782_9ACTN</name>
<feature type="domain" description="Protein kinase" evidence="10">
    <location>
        <begin position="254"/>
        <end position="535"/>
    </location>
</feature>
<dbReference type="InterPro" id="IPR008271">
    <property type="entry name" value="Ser/Thr_kinase_AS"/>
</dbReference>
<dbReference type="SMART" id="SM01043">
    <property type="entry name" value="BTAD"/>
    <property type="match status" value="1"/>
</dbReference>
<dbReference type="InterPro" id="IPR017441">
    <property type="entry name" value="Protein_kinase_ATP_BS"/>
</dbReference>
<feature type="repeat" description="WD" evidence="7">
    <location>
        <begin position="1089"/>
        <end position="1130"/>
    </location>
</feature>
<dbReference type="InterPro" id="IPR011009">
    <property type="entry name" value="Kinase-like_dom_sf"/>
</dbReference>
<feature type="repeat" description="WD" evidence="7">
    <location>
        <begin position="1562"/>
        <end position="1603"/>
    </location>
</feature>
<keyword evidence="6 8" id="KW-0238">DNA-binding</keyword>
<dbReference type="PROSITE" id="PS00107">
    <property type="entry name" value="PROTEIN_KINASE_ATP"/>
    <property type="match status" value="1"/>
</dbReference>
<dbReference type="Pfam" id="PF00486">
    <property type="entry name" value="Trans_reg_C"/>
    <property type="match status" value="1"/>
</dbReference>
<accession>A0ABT0G782</accession>
<dbReference type="PANTHER" id="PTHR19879">
    <property type="entry name" value="TRANSCRIPTION INITIATION FACTOR TFIID"/>
    <property type="match status" value="1"/>
</dbReference>
<dbReference type="SMART" id="SM00220">
    <property type="entry name" value="S_TKc"/>
    <property type="match status" value="1"/>
</dbReference>
<dbReference type="CDD" id="cd00200">
    <property type="entry name" value="WD40"/>
    <property type="match status" value="2"/>
</dbReference>
<dbReference type="InterPro" id="IPR027417">
    <property type="entry name" value="P-loop_NTPase"/>
</dbReference>
<dbReference type="InterPro" id="IPR011047">
    <property type="entry name" value="Quinoprotein_ADH-like_sf"/>
</dbReference>
<dbReference type="SUPFAM" id="SSF52540">
    <property type="entry name" value="P-loop containing nucleoside triphosphate hydrolases"/>
    <property type="match status" value="1"/>
</dbReference>
<comment type="similarity">
    <text evidence="1">Belongs to the AfsR/DnrI/RedD regulatory family.</text>
</comment>
<dbReference type="SMART" id="SM00862">
    <property type="entry name" value="Trans_reg_C"/>
    <property type="match status" value="1"/>
</dbReference>
<dbReference type="PROSITE" id="PS51755">
    <property type="entry name" value="OMPR_PHOB"/>
    <property type="match status" value="1"/>
</dbReference>
<dbReference type="Pfam" id="PF00069">
    <property type="entry name" value="Pkinase"/>
    <property type="match status" value="1"/>
</dbReference>
<dbReference type="RefSeq" id="WP_242376129.1">
    <property type="nucleotide sequence ID" value="NZ_JAKRKC020000002.1"/>
</dbReference>
<dbReference type="CDD" id="cd00383">
    <property type="entry name" value="trans_reg_C"/>
    <property type="match status" value="1"/>
</dbReference>
<dbReference type="Proteomes" id="UP001317259">
    <property type="component" value="Unassembled WGS sequence"/>
</dbReference>
<dbReference type="InterPro" id="IPR005158">
    <property type="entry name" value="BTAD"/>
</dbReference>
<evidence type="ECO:0000256" key="8">
    <source>
        <dbReference type="PROSITE-ProRule" id="PRU01091"/>
    </source>
</evidence>
<dbReference type="InterPro" id="IPR019775">
    <property type="entry name" value="WD40_repeat_CS"/>
</dbReference>
<evidence type="ECO:0000256" key="7">
    <source>
        <dbReference type="PROSITE-ProRule" id="PRU00221"/>
    </source>
</evidence>
<dbReference type="Gene3D" id="2.130.10.10">
    <property type="entry name" value="YVTN repeat-like/Quinoprotein amine dehydrogenase"/>
    <property type="match status" value="5"/>
</dbReference>
<dbReference type="PROSITE" id="PS00678">
    <property type="entry name" value="WD_REPEATS_1"/>
    <property type="match status" value="3"/>
</dbReference>
<dbReference type="Gene3D" id="1.10.510.10">
    <property type="entry name" value="Transferase(Phosphotransferase) domain 1"/>
    <property type="match status" value="1"/>
</dbReference>
<feature type="repeat" description="WD" evidence="7">
    <location>
        <begin position="1219"/>
        <end position="1260"/>
    </location>
</feature>
<dbReference type="Pfam" id="PF03704">
    <property type="entry name" value="BTAD"/>
    <property type="match status" value="1"/>
</dbReference>
<dbReference type="InterPro" id="IPR049052">
    <property type="entry name" value="nSTAND1"/>
</dbReference>
<dbReference type="PROSITE" id="PS50294">
    <property type="entry name" value="WD_REPEATS_REGION"/>
    <property type="match status" value="5"/>
</dbReference>
<keyword evidence="12" id="KW-0808">Transferase</keyword>
<evidence type="ECO:0000256" key="2">
    <source>
        <dbReference type="ARBA" id="ARBA00022574"/>
    </source>
</evidence>
<feature type="binding site" evidence="9">
    <location>
        <position position="283"/>
    </location>
    <ligand>
        <name>ATP</name>
        <dbReference type="ChEBI" id="CHEBI:30616"/>
    </ligand>
</feature>